<dbReference type="EMBL" id="MU268515">
    <property type="protein sequence ID" value="KAH7904336.1"/>
    <property type="molecule type" value="Genomic_DNA"/>
</dbReference>
<sequence length="202" mass="21799">MSAPAARDDTEQDKEPEIQINVKGPSELKLQISIRTSNSVAELKDAIAAAADVPAERQRLIYSGRVLKDEDPLSAYKIQAGHTVHMVKRSDAAPPTPSHAPPALPTMQAGQNPSDPLTMLNSHLGFGALPAVGGAMADMGVNMGDPNMMQNLLSSPAFLQQMSGVLSNPDVLNQLMQANPQLQAMAPQMREIFQSERFREMM</sequence>
<gene>
    <name evidence="1" type="ORF">BJ138DRAFT_1166715</name>
</gene>
<comment type="caution">
    <text evidence="1">The sequence shown here is derived from an EMBL/GenBank/DDBJ whole genome shotgun (WGS) entry which is preliminary data.</text>
</comment>
<protein>
    <submittedName>
        <fullName evidence="1">Ubiquitin-related domain-containing protein</fullName>
    </submittedName>
</protein>
<evidence type="ECO:0000313" key="1">
    <source>
        <dbReference type="EMBL" id="KAH7904336.1"/>
    </source>
</evidence>
<reference evidence="1" key="1">
    <citation type="journal article" date="2021" name="New Phytol.">
        <title>Evolutionary innovations through gain and loss of genes in the ectomycorrhizal Boletales.</title>
        <authorList>
            <person name="Wu G."/>
            <person name="Miyauchi S."/>
            <person name="Morin E."/>
            <person name="Kuo A."/>
            <person name="Drula E."/>
            <person name="Varga T."/>
            <person name="Kohler A."/>
            <person name="Feng B."/>
            <person name="Cao Y."/>
            <person name="Lipzen A."/>
            <person name="Daum C."/>
            <person name="Hundley H."/>
            <person name="Pangilinan J."/>
            <person name="Johnson J."/>
            <person name="Barry K."/>
            <person name="LaButti K."/>
            <person name="Ng V."/>
            <person name="Ahrendt S."/>
            <person name="Min B."/>
            <person name="Choi I.G."/>
            <person name="Park H."/>
            <person name="Plett J.M."/>
            <person name="Magnuson J."/>
            <person name="Spatafora J.W."/>
            <person name="Nagy L.G."/>
            <person name="Henrissat B."/>
            <person name="Grigoriev I.V."/>
            <person name="Yang Z.L."/>
            <person name="Xu J."/>
            <person name="Martin F.M."/>
        </authorList>
    </citation>
    <scope>NUCLEOTIDE SEQUENCE</scope>
    <source>
        <strain evidence="1">ATCC 28755</strain>
    </source>
</reference>
<proteinExistence type="predicted"/>
<evidence type="ECO:0000313" key="2">
    <source>
        <dbReference type="Proteomes" id="UP000790377"/>
    </source>
</evidence>
<dbReference type="Proteomes" id="UP000790377">
    <property type="component" value="Unassembled WGS sequence"/>
</dbReference>
<keyword evidence="2" id="KW-1185">Reference proteome</keyword>
<organism evidence="1 2">
    <name type="scientific">Hygrophoropsis aurantiaca</name>
    <dbReference type="NCBI Taxonomy" id="72124"/>
    <lineage>
        <taxon>Eukaryota</taxon>
        <taxon>Fungi</taxon>
        <taxon>Dikarya</taxon>
        <taxon>Basidiomycota</taxon>
        <taxon>Agaricomycotina</taxon>
        <taxon>Agaricomycetes</taxon>
        <taxon>Agaricomycetidae</taxon>
        <taxon>Boletales</taxon>
        <taxon>Coniophorineae</taxon>
        <taxon>Hygrophoropsidaceae</taxon>
        <taxon>Hygrophoropsis</taxon>
    </lineage>
</organism>
<accession>A0ACB7ZTS4</accession>
<name>A0ACB7ZTS4_9AGAM</name>